<proteinExistence type="predicted"/>
<feature type="signal peptide" evidence="1">
    <location>
        <begin position="1"/>
        <end position="23"/>
    </location>
</feature>
<name>A0A0K9P6S1_ZOSMR</name>
<dbReference type="SMART" id="SM00198">
    <property type="entry name" value="SCP"/>
    <property type="match status" value="1"/>
</dbReference>
<keyword evidence="4" id="KW-1185">Reference proteome</keyword>
<gene>
    <name evidence="3" type="ORF">ZOSMA_38G00400</name>
</gene>
<dbReference type="EMBL" id="LFYR01001193">
    <property type="protein sequence ID" value="KMZ63932.1"/>
    <property type="molecule type" value="Genomic_DNA"/>
</dbReference>
<accession>A0A0K9P6S1</accession>
<dbReference type="GO" id="GO:0005615">
    <property type="term" value="C:extracellular space"/>
    <property type="evidence" value="ECO:0000318"/>
    <property type="project" value="GO_Central"/>
</dbReference>
<evidence type="ECO:0000256" key="1">
    <source>
        <dbReference type="SAM" id="SignalP"/>
    </source>
</evidence>
<dbReference type="InterPro" id="IPR035940">
    <property type="entry name" value="CAP_sf"/>
</dbReference>
<dbReference type="FunFam" id="3.40.33.10:FF:000004">
    <property type="entry name" value="CAP, cysteine-rich secretory protein, antigen 5"/>
    <property type="match status" value="1"/>
</dbReference>
<keyword evidence="1" id="KW-0732">Signal</keyword>
<dbReference type="InterPro" id="IPR014044">
    <property type="entry name" value="CAP_dom"/>
</dbReference>
<dbReference type="AlphaFoldDB" id="A0A0K9P6S1"/>
<evidence type="ECO:0000259" key="2">
    <source>
        <dbReference type="SMART" id="SM00198"/>
    </source>
</evidence>
<dbReference type="STRING" id="29655.A0A0K9P6S1"/>
<comment type="caution">
    <text evidence="3">The sequence shown here is derived from an EMBL/GenBank/DDBJ whole genome shotgun (WGS) entry which is preliminary data.</text>
</comment>
<dbReference type="Proteomes" id="UP000036987">
    <property type="component" value="Unassembled WGS sequence"/>
</dbReference>
<reference evidence="4" key="1">
    <citation type="journal article" date="2016" name="Nature">
        <title>The genome of the seagrass Zostera marina reveals angiosperm adaptation to the sea.</title>
        <authorList>
            <person name="Olsen J.L."/>
            <person name="Rouze P."/>
            <person name="Verhelst B."/>
            <person name="Lin Y.-C."/>
            <person name="Bayer T."/>
            <person name="Collen J."/>
            <person name="Dattolo E."/>
            <person name="De Paoli E."/>
            <person name="Dittami S."/>
            <person name="Maumus F."/>
            <person name="Michel G."/>
            <person name="Kersting A."/>
            <person name="Lauritano C."/>
            <person name="Lohaus R."/>
            <person name="Toepel M."/>
            <person name="Tonon T."/>
            <person name="Vanneste K."/>
            <person name="Amirebrahimi M."/>
            <person name="Brakel J."/>
            <person name="Bostroem C."/>
            <person name="Chovatia M."/>
            <person name="Grimwood J."/>
            <person name="Jenkins J.W."/>
            <person name="Jueterbock A."/>
            <person name="Mraz A."/>
            <person name="Stam W.T."/>
            <person name="Tice H."/>
            <person name="Bornberg-Bauer E."/>
            <person name="Green P.J."/>
            <person name="Pearson G.A."/>
            <person name="Procaccini G."/>
            <person name="Duarte C.M."/>
            <person name="Schmutz J."/>
            <person name="Reusch T.B.H."/>
            <person name="Van de Peer Y."/>
        </authorList>
    </citation>
    <scope>NUCLEOTIDE SEQUENCE [LARGE SCALE GENOMIC DNA]</scope>
    <source>
        <strain evidence="4">cv. Finnish</strain>
    </source>
</reference>
<dbReference type="SUPFAM" id="SSF55797">
    <property type="entry name" value="PR-1-like"/>
    <property type="match status" value="1"/>
</dbReference>
<organism evidence="3 4">
    <name type="scientific">Zostera marina</name>
    <name type="common">Eelgrass</name>
    <dbReference type="NCBI Taxonomy" id="29655"/>
    <lineage>
        <taxon>Eukaryota</taxon>
        <taxon>Viridiplantae</taxon>
        <taxon>Streptophyta</taxon>
        <taxon>Embryophyta</taxon>
        <taxon>Tracheophyta</taxon>
        <taxon>Spermatophyta</taxon>
        <taxon>Magnoliopsida</taxon>
        <taxon>Liliopsida</taxon>
        <taxon>Zosteraceae</taxon>
        <taxon>Zostera</taxon>
    </lineage>
</organism>
<evidence type="ECO:0000313" key="4">
    <source>
        <dbReference type="Proteomes" id="UP000036987"/>
    </source>
</evidence>
<dbReference type="InterPro" id="IPR001283">
    <property type="entry name" value="CRISP-related"/>
</dbReference>
<dbReference type="OMA" id="HTIARYM"/>
<evidence type="ECO:0000313" key="3">
    <source>
        <dbReference type="EMBL" id="KMZ63932.1"/>
    </source>
</evidence>
<protein>
    <submittedName>
        <fullName evidence="3">Cysteine-rich secretory protein</fullName>
    </submittedName>
</protein>
<dbReference type="Pfam" id="PF00188">
    <property type="entry name" value="CAP"/>
    <property type="match status" value="1"/>
</dbReference>
<dbReference type="CDD" id="cd05381">
    <property type="entry name" value="CAP_PR-1"/>
    <property type="match status" value="1"/>
</dbReference>
<sequence>MARYPKLSLAFLCVMVAMAFVMAQRSEAQITPKSFLHPHTIARYMVGVHSLVWDTTIAASAQQYINTMKGDCKLKNSNFTYGENLFWESYGGRHNAVDSWVEGKKWYNHTSNSCIDGKNCNSYTQVVWKNSVKLGCGSVTCDKGRGRLVICYYDPPGNYVGESPY</sequence>
<dbReference type="OrthoDB" id="337038at2759"/>
<dbReference type="Gene3D" id="3.40.33.10">
    <property type="entry name" value="CAP"/>
    <property type="match status" value="1"/>
</dbReference>
<feature type="chain" id="PRO_5005527694" evidence="1">
    <location>
        <begin position="24"/>
        <end position="165"/>
    </location>
</feature>
<dbReference type="PANTHER" id="PTHR10334">
    <property type="entry name" value="CYSTEINE-RICH SECRETORY PROTEIN-RELATED"/>
    <property type="match status" value="1"/>
</dbReference>
<feature type="domain" description="SCP" evidence="2">
    <location>
        <begin position="30"/>
        <end position="161"/>
    </location>
</feature>
<dbReference type="PRINTS" id="PR00837">
    <property type="entry name" value="V5TPXLIKE"/>
</dbReference>